<evidence type="ECO:0000313" key="1">
    <source>
        <dbReference type="EMBL" id="KAJ5364895.1"/>
    </source>
</evidence>
<dbReference type="InterPro" id="IPR036305">
    <property type="entry name" value="RGS_sf"/>
</dbReference>
<sequence>MPPSSRTTLDDILSKTLNFIADAKSYRNTYGLYSISVDSCNLIRDTTLVAQQWKRLISTYVFPESPCQINLPDHIREQLLEPVDAILSPPDPERLDLAIDYAYDVITEDALDIYQRRTQIVYAAVTVFPKT</sequence>
<dbReference type="RefSeq" id="XP_056552521.1">
    <property type="nucleotide sequence ID" value="XM_056703521.1"/>
</dbReference>
<dbReference type="InterPro" id="IPR044926">
    <property type="entry name" value="RGS_subdomain_2"/>
</dbReference>
<dbReference type="GeneID" id="81442700"/>
<keyword evidence="2" id="KW-1185">Reference proteome</keyword>
<accession>A0A9W9RR63</accession>
<protein>
    <submittedName>
        <fullName evidence="1">Uncharacterized protein</fullName>
    </submittedName>
</protein>
<proteinExistence type="predicted"/>
<reference evidence="1" key="2">
    <citation type="journal article" date="2023" name="IMA Fungus">
        <title>Comparative genomic study of the Penicillium genus elucidates a diverse pangenome and 15 lateral gene transfer events.</title>
        <authorList>
            <person name="Petersen C."/>
            <person name="Sorensen T."/>
            <person name="Nielsen M.R."/>
            <person name="Sondergaard T.E."/>
            <person name="Sorensen J.L."/>
            <person name="Fitzpatrick D.A."/>
            <person name="Frisvad J.C."/>
            <person name="Nielsen K.L."/>
        </authorList>
    </citation>
    <scope>NUCLEOTIDE SEQUENCE</scope>
    <source>
        <strain evidence="1">IBT 29864</strain>
    </source>
</reference>
<dbReference type="SUPFAM" id="SSF48097">
    <property type="entry name" value="Regulator of G-protein signaling, RGS"/>
    <property type="match status" value="1"/>
</dbReference>
<dbReference type="AlphaFoldDB" id="A0A9W9RR63"/>
<dbReference type="EMBL" id="JAPZBS010000008">
    <property type="protein sequence ID" value="KAJ5364895.1"/>
    <property type="molecule type" value="Genomic_DNA"/>
</dbReference>
<dbReference type="Proteomes" id="UP001147782">
    <property type="component" value="Unassembled WGS sequence"/>
</dbReference>
<dbReference type="OrthoDB" id="10266999at2759"/>
<organism evidence="1 2">
    <name type="scientific">Penicillium cataractarum</name>
    <dbReference type="NCBI Taxonomy" id="2100454"/>
    <lineage>
        <taxon>Eukaryota</taxon>
        <taxon>Fungi</taxon>
        <taxon>Dikarya</taxon>
        <taxon>Ascomycota</taxon>
        <taxon>Pezizomycotina</taxon>
        <taxon>Eurotiomycetes</taxon>
        <taxon>Eurotiomycetidae</taxon>
        <taxon>Eurotiales</taxon>
        <taxon>Aspergillaceae</taxon>
        <taxon>Penicillium</taxon>
    </lineage>
</organism>
<name>A0A9W9RR63_9EURO</name>
<reference evidence="1" key="1">
    <citation type="submission" date="2022-11" db="EMBL/GenBank/DDBJ databases">
        <authorList>
            <person name="Petersen C."/>
        </authorList>
    </citation>
    <scope>NUCLEOTIDE SEQUENCE</scope>
    <source>
        <strain evidence="1">IBT 29864</strain>
    </source>
</reference>
<evidence type="ECO:0000313" key="2">
    <source>
        <dbReference type="Proteomes" id="UP001147782"/>
    </source>
</evidence>
<dbReference type="Gene3D" id="1.10.167.10">
    <property type="entry name" value="Regulator of G-protein Signalling 4, domain 2"/>
    <property type="match status" value="1"/>
</dbReference>
<comment type="caution">
    <text evidence="1">The sequence shown here is derived from an EMBL/GenBank/DDBJ whole genome shotgun (WGS) entry which is preliminary data.</text>
</comment>
<gene>
    <name evidence="1" type="ORF">N7496_010608</name>
</gene>